<dbReference type="AlphaFoldDB" id="A0AAD0TWV3"/>
<dbReference type="EMBL" id="CP032744">
    <property type="protein sequence ID" value="AYJ38959.1"/>
    <property type="molecule type" value="Genomic_DNA"/>
</dbReference>
<accession>A0AAD0TWV3</accession>
<sequence length="69" mass="7780">MTEEKLINGAKAITTKIKIGLFERDMSQVELAKLIGEGPTQVNRAIHADMSPKSIDIRQKIYRVLNIEN</sequence>
<dbReference type="InterPro" id="IPR010982">
    <property type="entry name" value="Lambda_DNA-bd_dom_sf"/>
</dbReference>
<evidence type="ECO:0000313" key="5">
    <source>
        <dbReference type="Proteomes" id="UP000277896"/>
    </source>
</evidence>
<dbReference type="Proteomes" id="UP000277896">
    <property type="component" value="Chromosome"/>
</dbReference>
<gene>
    <name evidence="1" type="ORF">LP667_08790</name>
    <name evidence="2" type="ORF">LP667_09085</name>
    <name evidence="3" type="ORF">LPPLD21_01195</name>
</gene>
<dbReference type="SUPFAM" id="SSF47413">
    <property type="entry name" value="lambda repressor-like DNA-binding domains"/>
    <property type="match status" value="1"/>
</dbReference>
<evidence type="ECO:0000313" key="2">
    <source>
        <dbReference type="EMBL" id="AYJ38959.1"/>
    </source>
</evidence>
<protein>
    <submittedName>
        <fullName evidence="1">XRE family transcriptional regulator</fullName>
    </submittedName>
</protein>
<evidence type="ECO:0000313" key="4">
    <source>
        <dbReference type="Proteomes" id="UP000236162"/>
    </source>
</evidence>
<reference evidence="1 5" key="2">
    <citation type="submission" date="2018-10" db="EMBL/GenBank/DDBJ databases">
        <title>Genome seuquencing of Lactobacillus species.</title>
        <authorList>
            <person name="Baek C."/>
            <person name="Yi H."/>
        </authorList>
    </citation>
    <scope>NUCLEOTIDE SEQUENCE [LARGE SCALE GENOMIC DNA]</scope>
    <source>
        <strain evidence="1 5">DSM 10667</strain>
    </source>
</reference>
<proteinExistence type="predicted"/>
<name>A0AAD0TWV3_9LACO</name>
<dbReference type="GO" id="GO:0003677">
    <property type="term" value="F:DNA binding"/>
    <property type="evidence" value="ECO:0007669"/>
    <property type="project" value="InterPro"/>
</dbReference>
<dbReference type="RefSeq" id="WP_056988234.1">
    <property type="nucleotide sequence ID" value="NZ_BDOR01000004.1"/>
</dbReference>
<reference evidence="3 4" key="1">
    <citation type="submission" date="2017-04" db="EMBL/GenBank/DDBJ databases">
        <title>In vitro and in silico characterization of Lactobacillus paraplantarum D2-1, a starter culture for soymilk fermentation.</title>
        <authorList>
            <person name="Endo A."/>
            <person name="Sasaki F."/>
            <person name="Maeno S."/>
            <person name="Kanesaki Y."/>
            <person name="Kubota E."/>
            <person name="Torres G.A."/>
            <person name="Tomita S."/>
            <person name="Nakagawa J."/>
        </authorList>
    </citation>
    <scope>NUCLEOTIDE SEQUENCE [LARGE SCALE GENOMIC DNA]</scope>
    <source>
        <strain evidence="3 4">D2-1</strain>
    </source>
</reference>
<dbReference type="Proteomes" id="UP000236162">
    <property type="component" value="Unassembled WGS sequence"/>
</dbReference>
<dbReference type="EMBL" id="BDOR01000004">
    <property type="protein sequence ID" value="GBF01663.1"/>
    <property type="molecule type" value="Genomic_DNA"/>
</dbReference>
<evidence type="ECO:0000313" key="1">
    <source>
        <dbReference type="EMBL" id="AYJ38905.1"/>
    </source>
</evidence>
<organism evidence="1 5">
    <name type="scientific">Lactiplantibacillus paraplantarum</name>
    <dbReference type="NCBI Taxonomy" id="60520"/>
    <lineage>
        <taxon>Bacteria</taxon>
        <taxon>Bacillati</taxon>
        <taxon>Bacillota</taxon>
        <taxon>Bacilli</taxon>
        <taxon>Lactobacillales</taxon>
        <taxon>Lactobacillaceae</taxon>
        <taxon>Lactiplantibacillus</taxon>
    </lineage>
</organism>
<dbReference type="EMBL" id="CP032744">
    <property type="protein sequence ID" value="AYJ38905.1"/>
    <property type="molecule type" value="Genomic_DNA"/>
</dbReference>
<evidence type="ECO:0000313" key="3">
    <source>
        <dbReference type="EMBL" id="GBF01663.1"/>
    </source>
</evidence>
<keyword evidence="4" id="KW-1185">Reference proteome</keyword>